<keyword evidence="1" id="KW-1133">Transmembrane helix</keyword>
<dbReference type="RefSeq" id="WP_040917248.1">
    <property type="nucleotide sequence ID" value="NZ_SORO01000001.1"/>
</dbReference>
<name>A0A4R8MTH8_LEPME</name>
<evidence type="ECO:0000256" key="1">
    <source>
        <dbReference type="SAM" id="Phobius"/>
    </source>
</evidence>
<evidence type="ECO:0008006" key="4">
    <source>
        <dbReference type="Google" id="ProtNLM"/>
    </source>
</evidence>
<reference evidence="2 3" key="1">
    <citation type="submission" date="2019-03" db="EMBL/GenBank/DDBJ databases">
        <title>Genomic Encyclopedia of Archaeal and Bacterial Type Strains, Phase II (KMG-II): from individual species to whole genera.</title>
        <authorList>
            <person name="Goeker M."/>
        </authorList>
    </citation>
    <scope>NUCLEOTIDE SEQUENCE [LARGE SCALE GENOMIC DNA]</scope>
    <source>
        <strain evidence="2 3">DSM 21537</strain>
    </source>
</reference>
<accession>A0A4R8MTH8</accession>
<dbReference type="AlphaFoldDB" id="A0A4R8MTH8"/>
<sequence>MEEPKFWISRLFVTLAALLLLLTMNTVRKWFRFRIFGIPLTGRVVSFVSRGKDRYQVPLLSLEILVEVEGKEHRFPTILHWNMPPYRLGDSVPVRMVRVSQKEPELMWDNIEEYVTDGFFALVIGLVLLVMGIGFW</sequence>
<feature type="transmembrane region" description="Helical" evidence="1">
    <location>
        <begin position="114"/>
        <end position="135"/>
    </location>
</feature>
<feature type="transmembrane region" description="Helical" evidence="1">
    <location>
        <begin position="6"/>
        <end position="24"/>
    </location>
</feature>
<dbReference type="Proteomes" id="UP000294684">
    <property type="component" value="Unassembled WGS sequence"/>
</dbReference>
<protein>
    <recommendedName>
        <fullName evidence="4">DUF3592 domain-containing protein</fullName>
    </recommendedName>
</protein>
<dbReference type="EMBL" id="SORO01000001">
    <property type="protein sequence ID" value="TDY72789.1"/>
    <property type="molecule type" value="Genomic_DNA"/>
</dbReference>
<keyword evidence="1" id="KW-0472">Membrane</keyword>
<proteinExistence type="predicted"/>
<gene>
    <name evidence="2" type="ORF">CLV96_1798</name>
</gene>
<evidence type="ECO:0000313" key="3">
    <source>
        <dbReference type="Proteomes" id="UP000294684"/>
    </source>
</evidence>
<organism evidence="2 3">
    <name type="scientific">Leptospira meyeri</name>
    <dbReference type="NCBI Taxonomy" id="29508"/>
    <lineage>
        <taxon>Bacteria</taxon>
        <taxon>Pseudomonadati</taxon>
        <taxon>Spirochaetota</taxon>
        <taxon>Spirochaetia</taxon>
        <taxon>Leptospirales</taxon>
        <taxon>Leptospiraceae</taxon>
        <taxon>Leptospira</taxon>
    </lineage>
</organism>
<evidence type="ECO:0000313" key="2">
    <source>
        <dbReference type="EMBL" id="TDY72789.1"/>
    </source>
</evidence>
<dbReference type="GeneID" id="79827108"/>
<keyword evidence="1" id="KW-0812">Transmembrane</keyword>
<comment type="caution">
    <text evidence="2">The sequence shown here is derived from an EMBL/GenBank/DDBJ whole genome shotgun (WGS) entry which is preliminary data.</text>
</comment>
<dbReference type="OrthoDB" id="343347at2"/>
<keyword evidence="3" id="KW-1185">Reference proteome</keyword>